<feature type="compositionally biased region" description="Basic and acidic residues" evidence="1">
    <location>
        <begin position="10"/>
        <end position="21"/>
    </location>
</feature>
<feature type="transmembrane region" description="Helical" evidence="2">
    <location>
        <begin position="123"/>
        <end position="143"/>
    </location>
</feature>
<gene>
    <name evidence="3" type="ORF">G3T37_08775</name>
</gene>
<keyword evidence="4" id="KW-1185">Reference proteome</keyword>
<dbReference type="RefSeq" id="WP_163473173.1">
    <property type="nucleotide sequence ID" value="NZ_JAAGWZ010000002.1"/>
</dbReference>
<name>A0A7C9PNH9_9MICO</name>
<comment type="caution">
    <text evidence="3">The sequence shown here is derived from an EMBL/GenBank/DDBJ whole genome shotgun (WGS) entry which is preliminary data.</text>
</comment>
<dbReference type="AlphaFoldDB" id="A0A7C9PNH9"/>
<keyword evidence="2" id="KW-0472">Membrane</keyword>
<accession>A0A7C9PNH9</accession>
<keyword evidence="2" id="KW-0812">Transmembrane</keyword>
<feature type="region of interest" description="Disordered" evidence="1">
    <location>
        <begin position="1"/>
        <end position="63"/>
    </location>
</feature>
<evidence type="ECO:0008006" key="5">
    <source>
        <dbReference type="Google" id="ProtNLM"/>
    </source>
</evidence>
<evidence type="ECO:0000313" key="3">
    <source>
        <dbReference type="EMBL" id="NEM91451.1"/>
    </source>
</evidence>
<organism evidence="3 4">
    <name type="scientific">Galbitalea soli</name>
    <dbReference type="NCBI Taxonomy" id="1268042"/>
    <lineage>
        <taxon>Bacteria</taxon>
        <taxon>Bacillati</taxon>
        <taxon>Actinomycetota</taxon>
        <taxon>Actinomycetes</taxon>
        <taxon>Micrococcales</taxon>
        <taxon>Microbacteriaceae</taxon>
        <taxon>Galbitalea</taxon>
    </lineage>
</organism>
<dbReference type="EMBL" id="JAAGWZ010000002">
    <property type="protein sequence ID" value="NEM91451.1"/>
    <property type="molecule type" value="Genomic_DNA"/>
</dbReference>
<proteinExistence type="predicted"/>
<evidence type="ECO:0000313" key="4">
    <source>
        <dbReference type="Proteomes" id="UP000479756"/>
    </source>
</evidence>
<evidence type="ECO:0000256" key="1">
    <source>
        <dbReference type="SAM" id="MobiDB-lite"/>
    </source>
</evidence>
<dbReference type="Proteomes" id="UP000479756">
    <property type="component" value="Unassembled WGS sequence"/>
</dbReference>
<evidence type="ECO:0000256" key="2">
    <source>
        <dbReference type="SAM" id="Phobius"/>
    </source>
</evidence>
<reference evidence="3 4" key="1">
    <citation type="journal article" date="2014" name="Int. J. Syst. Evol. Microbiol.">
        <title>Description of Galbitalea soli gen. nov., sp. nov., and Frondihabitans sucicola sp. nov.</title>
        <authorList>
            <person name="Kim S.J."/>
            <person name="Lim J.M."/>
            <person name="Ahn J.H."/>
            <person name="Weon H.Y."/>
            <person name="Hamada M."/>
            <person name="Suzuki K."/>
            <person name="Ahn T.Y."/>
            <person name="Kwon S.W."/>
        </authorList>
    </citation>
    <scope>NUCLEOTIDE SEQUENCE [LARGE SCALE GENOMIC DNA]</scope>
    <source>
        <strain evidence="3 4">NBRC 108727</strain>
    </source>
</reference>
<feature type="transmembrane region" description="Helical" evidence="2">
    <location>
        <begin position="152"/>
        <end position="170"/>
    </location>
</feature>
<protein>
    <recommendedName>
        <fullName evidence="5">DNA polymerase III subunit gamma/tau</fullName>
    </recommendedName>
</protein>
<feature type="transmembrane region" description="Helical" evidence="2">
    <location>
        <begin position="82"/>
        <end position="103"/>
    </location>
</feature>
<sequence>MARDDDEDEALRWDEGDDHTHALARPARTPAQPRTPPPPRADADAGAGGDAGGDAGAGAGERADADADAEAEVDFAPVASSILLVTLGILGGVYLLYTIGWIVSLQRLVYASGSPLDDAAFAVEQYLAVVAPALWFGLALALTRGRAAYQRLLWLVGGALLLIPWSFVVGS</sequence>
<feature type="compositionally biased region" description="Gly residues" evidence="1">
    <location>
        <begin position="46"/>
        <end position="59"/>
    </location>
</feature>
<keyword evidence="2" id="KW-1133">Transmembrane helix</keyword>